<keyword evidence="2" id="KW-1185">Reference proteome</keyword>
<sequence length="89" mass="9732">MWNEELTNDTTELAMTPARTKILNVTATGFVVHLEVGFSKTLRRDGSEMSGGGFYTVNYFVNETVILRAQTAGQVRPGPNPRNGTVVEA</sequence>
<accession>A0ABD5WN62</accession>
<dbReference type="EMBL" id="JBHSZH010000005">
    <property type="protein sequence ID" value="MFC7081956.1"/>
    <property type="molecule type" value="Genomic_DNA"/>
</dbReference>
<gene>
    <name evidence="1" type="ORF">ACFQJ6_19535</name>
</gene>
<dbReference type="AlphaFoldDB" id="A0ABD5WN62"/>
<reference evidence="1 2" key="1">
    <citation type="journal article" date="2019" name="Int. J. Syst. Evol. Microbiol.">
        <title>The Global Catalogue of Microorganisms (GCM) 10K type strain sequencing project: providing services to taxonomists for standard genome sequencing and annotation.</title>
        <authorList>
            <consortium name="The Broad Institute Genomics Platform"/>
            <consortium name="The Broad Institute Genome Sequencing Center for Infectious Disease"/>
            <person name="Wu L."/>
            <person name="Ma J."/>
        </authorList>
    </citation>
    <scope>NUCLEOTIDE SEQUENCE [LARGE SCALE GENOMIC DNA]</scope>
    <source>
        <strain evidence="1 2">DT72</strain>
    </source>
</reference>
<evidence type="ECO:0000313" key="2">
    <source>
        <dbReference type="Proteomes" id="UP001596407"/>
    </source>
</evidence>
<dbReference type="RefSeq" id="WP_382210212.1">
    <property type="nucleotide sequence ID" value="NZ_JBHSZH010000005.1"/>
</dbReference>
<evidence type="ECO:0000313" key="1">
    <source>
        <dbReference type="EMBL" id="MFC7081956.1"/>
    </source>
</evidence>
<protein>
    <submittedName>
        <fullName evidence="1">Uncharacterized protein</fullName>
    </submittedName>
</protein>
<name>A0ABD5WN62_9EURY</name>
<dbReference type="Proteomes" id="UP001596407">
    <property type="component" value="Unassembled WGS sequence"/>
</dbReference>
<comment type="caution">
    <text evidence="1">The sequence shown here is derived from an EMBL/GenBank/DDBJ whole genome shotgun (WGS) entry which is preliminary data.</text>
</comment>
<proteinExistence type="predicted"/>
<organism evidence="1 2">
    <name type="scientific">Halorussus caseinilyticus</name>
    <dbReference type="NCBI Taxonomy" id="3034025"/>
    <lineage>
        <taxon>Archaea</taxon>
        <taxon>Methanobacteriati</taxon>
        <taxon>Methanobacteriota</taxon>
        <taxon>Stenosarchaea group</taxon>
        <taxon>Halobacteria</taxon>
        <taxon>Halobacteriales</taxon>
        <taxon>Haladaptataceae</taxon>
        <taxon>Halorussus</taxon>
    </lineage>
</organism>